<protein>
    <recommendedName>
        <fullName evidence="1">GRAM domain-containing protein</fullName>
    </recommendedName>
</protein>
<dbReference type="Proteomes" id="UP000546126">
    <property type="component" value="Unassembled WGS sequence"/>
</dbReference>
<comment type="caution">
    <text evidence="2">The sequence shown here is derived from an EMBL/GenBank/DDBJ whole genome shotgun (WGS) entry which is preliminary data.</text>
</comment>
<dbReference type="AlphaFoldDB" id="A0A7Y6MEN8"/>
<evidence type="ECO:0000313" key="2">
    <source>
        <dbReference type="EMBL" id="NUW43906.1"/>
    </source>
</evidence>
<accession>A0A7Y6MEN8</accession>
<gene>
    <name evidence="2" type="ORF">HT134_27800</name>
</gene>
<organism evidence="2 3">
    <name type="scientific">Nonomuraea rhodomycinica</name>
    <dbReference type="NCBI Taxonomy" id="1712872"/>
    <lineage>
        <taxon>Bacteria</taxon>
        <taxon>Bacillati</taxon>
        <taxon>Actinomycetota</taxon>
        <taxon>Actinomycetes</taxon>
        <taxon>Streptosporangiales</taxon>
        <taxon>Streptosporangiaceae</taxon>
        <taxon>Nonomuraea</taxon>
    </lineage>
</organism>
<dbReference type="InterPro" id="IPR004182">
    <property type="entry name" value="GRAM"/>
</dbReference>
<dbReference type="Pfam" id="PF02893">
    <property type="entry name" value="GRAM"/>
    <property type="match status" value="1"/>
</dbReference>
<evidence type="ECO:0000313" key="3">
    <source>
        <dbReference type="Proteomes" id="UP000546126"/>
    </source>
</evidence>
<dbReference type="InterPro" id="IPR011993">
    <property type="entry name" value="PH-like_dom_sf"/>
</dbReference>
<feature type="domain" description="GRAM" evidence="1">
    <location>
        <begin position="17"/>
        <end position="104"/>
    </location>
</feature>
<dbReference type="Gene3D" id="2.30.29.30">
    <property type="entry name" value="Pleckstrin-homology domain (PH domain)/Phosphotyrosine-binding domain (PTB)"/>
    <property type="match status" value="1"/>
</dbReference>
<dbReference type="RefSeq" id="WP_175603401.1">
    <property type="nucleotide sequence ID" value="NZ_JABWGO010000007.1"/>
</dbReference>
<evidence type="ECO:0000259" key="1">
    <source>
        <dbReference type="Pfam" id="PF02893"/>
    </source>
</evidence>
<keyword evidence="3" id="KW-1185">Reference proteome</keyword>
<dbReference type="EMBL" id="JABWGO010000007">
    <property type="protein sequence ID" value="NUW43906.1"/>
    <property type="molecule type" value="Genomic_DNA"/>
</dbReference>
<proteinExistence type="predicted"/>
<name>A0A7Y6MEN8_9ACTN</name>
<reference evidence="2 3" key="1">
    <citation type="submission" date="2020-06" db="EMBL/GenBank/DDBJ databases">
        <authorList>
            <person name="Chanama M."/>
        </authorList>
    </citation>
    <scope>NUCLEOTIDE SEQUENCE [LARGE SCALE GENOMIC DNA]</scope>
    <source>
        <strain evidence="2 3">TBRC6557</strain>
    </source>
</reference>
<sequence>MDERELFEVFQGTDIIVTPGEVLLRKGGANLWRGREAVGGRLWLTSKWLVFRSHSMNFQAGVWAWPLEEILSTAPVNTLVIVPNGMEIALRSDERIKFVVHRRREWMSAIAKAKE</sequence>